<dbReference type="SUPFAM" id="SSF81853">
    <property type="entry name" value="Family 10 polysaccharide lyase"/>
    <property type="match status" value="1"/>
</dbReference>
<evidence type="ECO:0000256" key="1">
    <source>
        <dbReference type="SAM" id="SignalP"/>
    </source>
</evidence>
<organism evidence="2 3">
    <name type="scientific">Rhodopirellula europaea SH398</name>
    <dbReference type="NCBI Taxonomy" id="1263868"/>
    <lineage>
        <taxon>Bacteria</taxon>
        <taxon>Pseudomonadati</taxon>
        <taxon>Planctomycetota</taxon>
        <taxon>Planctomycetia</taxon>
        <taxon>Pirellulales</taxon>
        <taxon>Pirellulaceae</taxon>
        <taxon>Rhodopirellula</taxon>
    </lineage>
</organism>
<dbReference type="OrthoDB" id="244237at2"/>
<dbReference type="InterPro" id="IPR008930">
    <property type="entry name" value="Terpenoid_cyclase/PrenylTrfase"/>
</dbReference>
<dbReference type="STRING" id="1263868.RESH_02104"/>
<dbReference type="PATRIC" id="fig|1263868.3.peg.2276"/>
<dbReference type="EMBL" id="ANOF01000068">
    <property type="protein sequence ID" value="EMI27372.1"/>
    <property type="molecule type" value="Genomic_DNA"/>
</dbReference>
<proteinExistence type="predicted"/>
<feature type="chain" id="PRO_5004071421" evidence="1">
    <location>
        <begin position="45"/>
        <end position="432"/>
    </location>
</feature>
<keyword evidence="1" id="KW-0732">Signal</keyword>
<feature type="signal peptide" evidence="1">
    <location>
        <begin position="1"/>
        <end position="44"/>
    </location>
</feature>
<dbReference type="Gene3D" id="1.50.10.20">
    <property type="match status" value="1"/>
</dbReference>
<dbReference type="AlphaFoldDB" id="M5SI43"/>
<dbReference type="SUPFAM" id="SSF48239">
    <property type="entry name" value="Terpenoid cyclases/Protein prenyltransferases"/>
    <property type="match status" value="1"/>
</dbReference>
<comment type="caution">
    <text evidence="2">The sequence shown here is derived from an EMBL/GenBank/DDBJ whole genome shotgun (WGS) entry which is preliminary data.</text>
</comment>
<dbReference type="Proteomes" id="UP000011996">
    <property type="component" value="Unassembled WGS sequence"/>
</dbReference>
<evidence type="ECO:0000313" key="3">
    <source>
        <dbReference type="Proteomes" id="UP000011996"/>
    </source>
</evidence>
<dbReference type="RefSeq" id="WP_008665984.1">
    <property type="nucleotide sequence ID" value="NZ_ANOF01000068.1"/>
</dbReference>
<protein>
    <submittedName>
        <fullName evidence="2">Putative secreted protein</fullName>
    </submittedName>
</protein>
<reference evidence="2 3" key="1">
    <citation type="journal article" date="2013" name="Mar. Genomics">
        <title>Expression of sulfatases in Rhodopirellula baltica and the diversity of sulfatases in the genus Rhodopirellula.</title>
        <authorList>
            <person name="Wegner C.E."/>
            <person name="Richter-Heitmann T."/>
            <person name="Klindworth A."/>
            <person name="Klockow C."/>
            <person name="Richter M."/>
            <person name="Achstetter T."/>
            <person name="Glockner F.O."/>
            <person name="Harder J."/>
        </authorList>
    </citation>
    <scope>NUCLEOTIDE SEQUENCE [LARGE SCALE GENOMIC DNA]</scope>
    <source>
        <strain evidence="2 3">SH398</strain>
    </source>
</reference>
<name>M5SI43_9BACT</name>
<accession>M5SI43</accession>
<gene>
    <name evidence="2" type="ORF">RESH_02104</name>
</gene>
<sequence length="432" mass="48939">MNIKQTEQSFTMTLVTRLIRRSAFRCVLAIAVFCPLVLSSASHAEELPTVANFDVTRTPVPPEIDAPTESDIRSAIVRGVEFMLEDQNPNGSWGSPTRTKGLNIYAPVPGAHHAFRAATTSLGIAGLIDTFEHLPADAPEQSLRAQVRDSLERAETWLFRELPKLRRADGSAVYNVWGHGYSIQALVRLHEWHKDDADRQASIVSLIQDQFEMLQRYESVDGGWGYYDFRYQADQPTSSSTSFVNGAVLVALKEADSLGITPPKRMVDRAVAALGRQQKPDFSYLYSEDLQYRPMREINRPGGSLGRSQCCNAAMRVWGDSKITDDVVKVWLCRLYLRNGWLDIGRKRPIPHEAWMQVAGYFYFFGHYYAAVGMDLLPEDERAPYQSMLAKLMLDRQESDGSWWDYPLYDYHQPYGTGFVLMTLDSCMPRAI</sequence>
<evidence type="ECO:0000313" key="2">
    <source>
        <dbReference type="EMBL" id="EMI27372.1"/>
    </source>
</evidence>